<feature type="compositionally biased region" description="Basic and acidic residues" evidence="1">
    <location>
        <begin position="251"/>
        <end position="276"/>
    </location>
</feature>
<proteinExistence type="predicted"/>
<evidence type="ECO:0000313" key="4">
    <source>
        <dbReference type="Proteomes" id="UP000051574"/>
    </source>
</evidence>
<reference evidence="3 4" key="1">
    <citation type="submission" date="2015-09" db="EMBL/GenBank/DDBJ databases">
        <title>Draft genome of the scarab beetle Oryctes borbonicus.</title>
        <authorList>
            <person name="Meyer J.M."/>
            <person name="Markov G.V."/>
            <person name="Baskaran P."/>
            <person name="Herrmann M."/>
            <person name="Sommer R.J."/>
            <person name="Roedelsperger C."/>
        </authorList>
    </citation>
    <scope>NUCLEOTIDE SEQUENCE [LARGE SCALE GENOMIC DNA]</scope>
    <source>
        <strain evidence="3">OB123</strain>
        <tissue evidence="3">Whole animal</tissue>
    </source>
</reference>
<dbReference type="InterPro" id="IPR001206">
    <property type="entry name" value="Diacylglycerol_kinase_cat_dom"/>
</dbReference>
<dbReference type="SMART" id="SM00046">
    <property type="entry name" value="DAGKc"/>
    <property type="match status" value="1"/>
</dbReference>
<feature type="region of interest" description="Disordered" evidence="1">
    <location>
        <begin position="245"/>
        <end position="276"/>
    </location>
</feature>
<dbReference type="InterPro" id="IPR016064">
    <property type="entry name" value="NAD/diacylglycerol_kinase_sf"/>
</dbReference>
<dbReference type="GO" id="GO:0005886">
    <property type="term" value="C:plasma membrane"/>
    <property type="evidence" value="ECO:0007669"/>
    <property type="project" value="TreeGrafter"/>
</dbReference>
<protein>
    <recommendedName>
        <fullName evidence="2">DAGKc domain-containing protein</fullName>
    </recommendedName>
</protein>
<dbReference type="PANTHER" id="PTHR11255">
    <property type="entry name" value="DIACYLGLYCEROL KINASE"/>
    <property type="match status" value="1"/>
</dbReference>
<organism evidence="3 4">
    <name type="scientific">Oryctes borbonicus</name>
    <dbReference type="NCBI Taxonomy" id="1629725"/>
    <lineage>
        <taxon>Eukaryota</taxon>
        <taxon>Metazoa</taxon>
        <taxon>Ecdysozoa</taxon>
        <taxon>Arthropoda</taxon>
        <taxon>Hexapoda</taxon>
        <taxon>Insecta</taxon>
        <taxon>Pterygota</taxon>
        <taxon>Neoptera</taxon>
        <taxon>Endopterygota</taxon>
        <taxon>Coleoptera</taxon>
        <taxon>Polyphaga</taxon>
        <taxon>Scarabaeiformia</taxon>
        <taxon>Scarabaeidae</taxon>
        <taxon>Dynastinae</taxon>
        <taxon>Oryctes</taxon>
    </lineage>
</organism>
<feature type="non-terminal residue" evidence="3">
    <location>
        <position position="276"/>
    </location>
</feature>
<feature type="non-terminal residue" evidence="3">
    <location>
        <position position="1"/>
    </location>
</feature>
<keyword evidence="4" id="KW-1185">Reference proteome</keyword>
<gene>
    <name evidence="3" type="ORF">AMK59_8442</name>
</gene>
<dbReference type="EMBL" id="LJIG01022838">
    <property type="protein sequence ID" value="KRT78458.1"/>
    <property type="molecule type" value="Genomic_DNA"/>
</dbReference>
<evidence type="ECO:0000256" key="1">
    <source>
        <dbReference type="SAM" id="MobiDB-lite"/>
    </source>
</evidence>
<comment type="caution">
    <text evidence="3">The sequence shown here is derived from an EMBL/GenBank/DDBJ whole genome shotgun (WGS) entry which is preliminary data.</text>
</comment>
<dbReference type="Proteomes" id="UP000051574">
    <property type="component" value="Unassembled WGS sequence"/>
</dbReference>
<sequence>LLVFVNSKSGDNQGVKFLRRFKQLLNPAQVFDLISTGPRLGLRLFRHFDPFRILVCSGDGSVGWVLSEIDKLDMHKQCQVAVLPLGTGNDLARVLGWGSSCDDDTHLPQLLEKYEKASTKILDRWSIMIFERTVAMPKLSLVPGQCEGQLHTQISQYEDSLVTHLQNILQSDETSVVLNSAKRLCEIVKEFATQVSDSSLTRGDEQLSKKCDILQQKLDLLLQTLTSEQIDAMRLEFEEEDLANSKHAAFHQKEDTESEMSYDKSKTEKDLSNFNF</sequence>
<dbReference type="InterPro" id="IPR037607">
    <property type="entry name" value="DGK"/>
</dbReference>
<dbReference type="GO" id="GO:0005737">
    <property type="term" value="C:cytoplasm"/>
    <property type="evidence" value="ECO:0007669"/>
    <property type="project" value="UniProtKB-SubCell"/>
</dbReference>
<evidence type="ECO:0000313" key="3">
    <source>
        <dbReference type="EMBL" id="KRT78458.1"/>
    </source>
</evidence>
<name>A0A0T6ATR5_9SCAR</name>
<accession>A0A0T6ATR5</accession>
<dbReference type="AlphaFoldDB" id="A0A0T6ATR5"/>
<dbReference type="PANTHER" id="PTHR11255:SF109">
    <property type="entry name" value="DIACYLGLYCEROL KINASE ETA"/>
    <property type="match status" value="1"/>
</dbReference>
<dbReference type="Gene3D" id="3.40.50.10330">
    <property type="entry name" value="Probable inorganic polyphosphate/atp-NAD kinase, domain 1"/>
    <property type="match status" value="1"/>
</dbReference>
<dbReference type="SUPFAM" id="SSF111331">
    <property type="entry name" value="NAD kinase/diacylglycerol kinase-like"/>
    <property type="match status" value="1"/>
</dbReference>
<evidence type="ECO:0000259" key="2">
    <source>
        <dbReference type="PROSITE" id="PS50146"/>
    </source>
</evidence>
<dbReference type="Pfam" id="PF00781">
    <property type="entry name" value="DAGK_cat"/>
    <property type="match status" value="1"/>
</dbReference>
<dbReference type="OrthoDB" id="196165at2759"/>
<dbReference type="FunFam" id="3.40.50.10330:FF:000001">
    <property type="entry name" value="Diacylglycerol kinase"/>
    <property type="match status" value="1"/>
</dbReference>
<feature type="domain" description="DAGKc" evidence="2">
    <location>
        <begin position="1"/>
        <end position="133"/>
    </location>
</feature>
<dbReference type="PROSITE" id="PS50146">
    <property type="entry name" value="DAGK"/>
    <property type="match status" value="1"/>
</dbReference>
<dbReference type="GO" id="GO:0004143">
    <property type="term" value="F:ATP-dependent diacylglycerol kinase activity"/>
    <property type="evidence" value="ECO:0007669"/>
    <property type="project" value="InterPro"/>
</dbReference>
<dbReference type="GO" id="GO:0007165">
    <property type="term" value="P:signal transduction"/>
    <property type="evidence" value="ECO:0007669"/>
    <property type="project" value="InterPro"/>
</dbReference>
<dbReference type="InterPro" id="IPR017438">
    <property type="entry name" value="ATP-NAD_kinase_N"/>
</dbReference>